<feature type="region of interest" description="Disordered" evidence="1">
    <location>
        <begin position="1"/>
        <end position="22"/>
    </location>
</feature>
<dbReference type="Proteomes" id="UP000499080">
    <property type="component" value="Unassembled WGS sequence"/>
</dbReference>
<evidence type="ECO:0000256" key="1">
    <source>
        <dbReference type="SAM" id="MobiDB-lite"/>
    </source>
</evidence>
<reference evidence="2 3" key="1">
    <citation type="journal article" date="2019" name="Sci. Rep.">
        <title>Orb-weaving spider Araneus ventricosus genome elucidates the spidroin gene catalogue.</title>
        <authorList>
            <person name="Kono N."/>
            <person name="Nakamura H."/>
            <person name="Ohtoshi R."/>
            <person name="Moran D.A.P."/>
            <person name="Shinohara A."/>
            <person name="Yoshida Y."/>
            <person name="Fujiwara M."/>
            <person name="Mori M."/>
            <person name="Tomita M."/>
            <person name="Arakawa K."/>
        </authorList>
    </citation>
    <scope>NUCLEOTIDE SEQUENCE [LARGE SCALE GENOMIC DNA]</scope>
</reference>
<protein>
    <submittedName>
        <fullName evidence="2">Uncharacterized protein</fullName>
    </submittedName>
</protein>
<accession>A0A4Y2IFV5</accession>
<dbReference type="AlphaFoldDB" id="A0A4Y2IFV5"/>
<evidence type="ECO:0000313" key="2">
    <source>
        <dbReference type="EMBL" id="GBM76460.1"/>
    </source>
</evidence>
<proteinExistence type="predicted"/>
<name>A0A4Y2IFV5_ARAVE</name>
<feature type="compositionally biased region" description="Low complexity" evidence="1">
    <location>
        <begin position="1"/>
        <end position="20"/>
    </location>
</feature>
<dbReference type="EMBL" id="BGPR01002622">
    <property type="protein sequence ID" value="GBM76460.1"/>
    <property type="molecule type" value="Genomic_DNA"/>
</dbReference>
<comment type="caution">
    <text evidence="2">The sequence shown here is derived from an EMBL/GenBank/DDBJ whole genome shotgun (WGS) entry which is preliminary data.</text>
</comment>
<organism evidence="2 3">
    <name type="scientific">Araneus ventricosus</name>
    <name type="common">Orbweaver spider</name>
    <name type="synonym">Epeira ventricosa</name>
    <dbReference type="NCBI Taxonomy" id="182803"/>
    <lineage>
        <taxon>Eukaryota</taxon>
        <taxon>Metazoa</taxon>
        <taxon>Ecdysozoa</taxon>
        <taxon>Arthropoda</taxon>
        <taxon>Chelicerata</taxon>
        <taxon>Arachnida</taxon>
        <taxon>Araneae</taxon>
        <taxon>Araneomorphae</taxon>
        <taxon>Entelegynae</taxon>
        <taxon>Araneoidea</taxon>
        <taxon>Araneidae</taxon>
        <taxon>Araneus</taxon>
    </lineage>
</organism>
<gene>
    <name evidence="2" type="ORF">AVEN_11723_1</name>
</gene>
<sequence length="90" mass="9540">MKLASRSFKPSASASPAKVAGIPPTKDLRIYDLPLAAVTNPFTQSPIMVMSTTINNLIDMDALIPARRKGKDGFSVETAGSGKHPILAVF</sequence>
<evidence type="ECO:0000313" key="3">
    <source>
        <dbReference type="Proteomes" id="UP000499080"/>
    </source>
</evidence>
<keyword evidence="3" id="KW-1185">Reference proteome</keyword>